<reference evidence="1 2" key="1">
    <citation type="submission" date="2019-07" db="EMBL/GenBank/DDBJ databases">
        <authorList>
            <person name="Hibberd C M."/>
            <person name="Gehrig L. J."/>
            <person name="Chang H.-W."/>
            <person name="Venkatesh S."/>
        </authorList>
    </citation>
    <scope>NUCLEOTIDE SEQUENCE [LARGE SCALE GENOMIC DNA]</scope>
    <source>
        <strain evidence="1">Dorea_formicigenerans_SSTS_Bg7063</strain>
    </source>
</reference>
<dbReference type="AlphaFoldDB" id="A0A564SGQ8"/>
<protein>
    <submittedName>
        <fullName evidence="1">Uncharacterized protein</fullName>
    </submittedName>
</protein>
<organism evidence="1 2">
    <name type="scientific">Dorea formicigenerans</name>
    <dbReference type="NCBI Taxonomy" id="39486"/>
    <lineage>
        <taxon>Bacteria</taxon>
        <taxon>Bacillati</taxon>
        <taxon>Bacillota</taxon>
        <taxon>Clostridia</taxon>
        <taxon>Lachnospirales</taxon>
        <taxon>Lachnospiraceae</taxon>
        <taxon>Dorea</taxon>
    </lineage>
</organism>
<dbReference type="Proteomes" id="UP000358366">
    <property type="component" value="Unassembled WGS sequence"/>
</dbReference>
<sequence length="30" mass="3581">MIVRVEYARYNKIVGEVLILYIIEELINDV</sequence>
<dbReference type="EMBL" id="CABHNI010000009">
    <property type="protein sequence ID" value="VUW94132.1"/>
    <property type="molecule type" value="Genomic_DNA"/>
</dbReference>
<proteinExistence type="predicted"/>
<evidence type="ECO:0000313" key="1">
    <source>
        <dbReference type="EMBL" id="VUW94132.1"/>
    </source>
</evidence>
<gene>
    <name evidence="1" type="ORF">DFSSTS7063_00372</name>
</gene>
<name>A0A564SGQ8_9FIRM</name>
<evidence type="ECO:0000313" key="2">
    <source>
        <dbReference type="Proteomes" id="UP000358366"/>
    </source>
</evidence>
<accession>A0A564SGQ8</accession>